<organism evidence="5 6">
    <name type="scientific">Calocera viscosa (strain TUFC12733)</name>
    <dbReference type="NCBI Taxonomy" id="1330018"/>
    <lineage>
        <taxon>Eukaryota</taxon>
        <taxon>Fungi</taxon>
        <taxon>Dikarya</taxon>
        <taxon>Basidiomycota</taxon>
        <taxon>Agaricomycotina</taxon>
        <taxon>Dacrymycetes</taxon>
        <taxon>Dacrymycetales</taxon>
        <taxon>Dacrymycetaceae</taxon>
        <taxon>Calocera</taxon>
    </lineage>
</organism>
<feature type="domain" description="Enoyl-CoA hydratase/isomerase" evidence="4">
    <location>
        <begin position="14"/>
        <end position="351"/>
    </location>
</feature>
<keyword evidence="6" id="KW-1185">Reference proteome</keyword>
<dbReference type="GO" id="GO:0006574">
    <property type="term" value="P:L-valine catabolic process"/>
    <property type="evidence" value="ECO:0007669"/>
    <property type="project" value="TreeGrafter"/>
</dbReference>
<dbReference type="InterPro" id="IPR045004">
    <property type="entry name" value="ECH_dom"/>
</dbReference>
<dbReference type="AlphaFoldDB" id="A0A167FRZ6"/>
<accession>A0A167FRZ6</accession>
<evidence type="ECO:0000256" key="3">
    <source>
        <dbReference type="ARBA" id="ARBA00022801"/>
    </source>
</evidence>
<evidence type="ECO:0000259" key="4">
    <source>
        <dbReference type="Pfam" id="PF16113"/>
    </source>
</evidence>
<evidence type="ECO:0000313" key="5">
    <source>
        <dbReference type="EMBL" id="KZO89784.1"/>
    </source>
</evidence>
<dbReference type="GO" id="GO:0005739">
    <property type="term" value="C:mitochondrion"/>
    <property type="evidence" value="ECO:0007669"/>
    <property type="project" value="TreeGrafter"/>
</dbReference>
<evidence type="ECO:0000256" key="1">
    <source>
        <dbReference type="ARBA" id="ARBA00001709"/>
    </source>
</evidence>
<dbReference type="EC" id="3.1.2.4" evidence="2"/>
<dbReference type="STRING" id="1330018.A0A167FRZ6"/>
<dbReference type="EMBL" id="KV417365">
    <property type="protein sequence ID" value="KZO89784.1"/>
    <property type="molecule type" value="Genomic_DNA"/>
</dbReference>
<dbReference type="Proteomes" id="UP000076738">
    <property type="component" value="Unassembled WGS sequence"/>
</dbReference>
<dbReference type="OrthoDB" id="1737613at2759"/>
<sequence>MQRLVIPRSHGAARIYELNRPRKLNALNEPMIHLLRSTLEAWDSEEACNVIVGTGKGRAFCAGGDVIALAEASKSAETRHKALSFMKHEYELNYFMGTLSKPYVVLMNGITMGGGMGLSMHAPFRIASENTIIAMPETRIGFYPDVGANHFLPRLKGQIGTYLVLTGADLRGRAVFEHGVATHFIRAERLSELVENLAHLSEPSFSGVEEILAGYHEQETDEASSYLATTKGREGLEDAFSHDRLEQIVATLRWLTTSDGKAGQWAKETLAALDMRSPTALKVALEAIRRGKQLSLAQDLVMEMRATASYMSGVSPDFLTGVDTVVAKKDSKTRPAWSPASLSEVPYERVVSDFFEGGEGSASASSVTVPVLALDQEREERRRALEKRQRSSSEGLE</sequence>
<dbReference type="PANTHER" id="PTHR43176:SF3">
    <property type="entry name" value="3-HYDROXYISOBUTYRYL-COA HYDROLASE, MITOCHONDRIAL"/>
    <property type="match status" value="1"/>
</dbReference>
<dbReference type="PANTHER" id="PTHR43176">
    <property type="entry name" value="3-HYDROXYISOBUTYRYL-COA HYDROLASE-RELATED"/>
    <property type="match status" value="1"/>
</dbReference>
<evidence type="ECO:0000313" key="6">
    <source>
        <dbReference type="Proteomes" id="UP000076738"/>
    </source>
</evidence>
<dbReference type="NCBIfam" id="NF004127">
    <property type="entry name" value="PRK05617.1"/>
    <property type="match status" value="1"/>
</dbReference>
<dbReference type="InterPro" id="IPR029045">
    <property type="entry name" value="ClpP/crotonase-like_dom_sf"/>
</dbReference>
<dbReference type="CDD" id="cd06558">
    <property type="entry name" value="crotonase-like"/>
    <property type="match status" value="1"/>
</dbReference>
<comment type="catalytic activity">
    <reaction evidence="1">
        <text>3-hydroxy-2-methylpropanoyl-CoA + H2O = 3-hydroxy-2-methylpropanoate + CoA + H(+)</text>
        <dbReference type="Rhea" id="RHEA:20888"/>
        <dbReference type="ChEBI" id="CHEBI:11805"/>
        <dbReference type="ChEBI" id="CHEBI:15377"/>
        <dbReference type="ChEBI" id="CHEBI:15378"/>
        <dbReference type="ChEBI" id="CHEBI:57287"/>
        <dbReference type="ChEBI" id="CHEBI:57340"/>
        <dbReference type="EC" id="3.1.2.4"/>
    </reaction>
</comment>
<gene>
    <name evidence="5" type="ORF">CALVIDRAFT_569621</name>
</gene>
<dbReference type="SUPFAM" id="SSF52096">
    <property type="entry name" value="ClpP/crotonase"/>
    <property type="match status" value="1"/>
</dbReference>
<proteinExistence type="predicted"/>
<protein>
    <recommendedName>
        <fullName evidence="2">3-hydroxyisobutyryl-CoA hydrolase</fullName>
        <ecNumber evidence="2">3.1.2.4</ecNumber>
    </recommendedName>
</protein>
<name>A0A167FRZ6_CALVF</name>
<dbReference type="Pfam" id="PF16113">
    <property type="entry name" value="ECH_2"/>
    <property type="match status" value="1"/>
</dbReference>
<reference evidence="5 6" key="1">
    <citation type="journal article" date="2016" name="Mol. Biol. Evol.">
        <title>Comparative Genomics of Early-Diverging Mushroom-Forming Fungi Provides Insights into the Origins of Lignocellulose Decay Capabilities.</title>
        <authorList>
            <person name="Nagy L.G."/>
            <person name="Riley R."/>
            <person name="Tritt A."/>
            <person name="Adam C."/>
            <person name="Daum C."/>
            <person name="Floudas D."/>
            <person name="Sun H."/>
            <person name="Yadav J.S."/>
            <person name="Pangilinan J."/>
            <person name="Larsson K.H."/>
            <person name="Matsuura K."/>
            <person name="Barry K."/>
            <person name="Labutti K."/>
            <person name="Kuo R."/>
            <person name="Ohm R.A."/>
            <person name="Bhattacharya S.S."/>
            <person name="Shirouzu T."/>
            <person name="Yoshinaga Y."/>
            <person name="Martin F.M."/>
            <person name="Grigoriev I.V."/>
            <person name="Hibbett D.S."/>
        </authorList>
    </citation>
    <scope>NUCLEOTIDE SEQUENCE [LARGE SCALE GENOMIC DNA]</scope>
    <source>
        <strain evidence="5 6">TUFC12733</strain>
    </source>
</reference>
<dbReference type="GO" id="GO:0003860">
    <property type="term" value="F:3-hydroxyisobutyryl-CoA hydrolase activity"/>
    <property type="evidence" value="ECO:0007669"/>
    <property type="project" value="UniProtKB-EC"/>
</dbReference>
<evidence type="ECO:0000256" key="2">
    <source>
        <dbReference type="ARBA" id="ARBA00011915"/>
    </source>
</evidence>
<dbReference type="Gene3D" id="3.90.226.10">
    <property type="entry name" value="2-enoyl-CoA Hydratase, Chain A, domain 1"/>
    <property type="match status" value="1"/>
</dbReference>
<keyword evidence="3" id="KW-0378">Hydrolase</keyword>
<dbReference type="InterPro" id="IPR032259">
    <property type="entry name" value="HIBYL-CoA-H"/>
</dbReference>